<protein>
    <submittedName>
        <fullName evidence="1">Uncharacterized protein</fullName>
    </submittedName>
</protein>
<dbReference type="RefSeq" id="WP_010687697.1">
    <property type="nucleotide sequence ID" value="NZ_CP043538.1"/>
</dbReference>
<sequence>MATQPYRLTALLLLAGSNSDTTQQTVTIAAETTEEAVELAQVVRAGLPSEAVVSATLTDTNGTVLWSEQGGAPHEVLLQEDPT</sequence>
<gene>
    <name evidence="1" type="ORF">MMSR116_17825</name>
</gene>
<evidence type="ECO:0000313" key="1">
    <source>
        <dbReference type="EMBL" id="QGY03537.1"/>
    </source>
</evidence>
<proteinExistence type="predicted"/>
<reference evidence="1 2" key="2">
    <citation type="journal article" date="2013" name="Genome Announc.">
        <title>Draft Genome Sequence of Methylobacterium mesophilicum Strain SR1.6/6, Isolated from Citrus sinensis.</title>
        <authorList>
            <person name="Marinho Almeida D."/>
            <person name="Dini-Andreote F."/>
            <person name="Camargo Neves A.A."/>
            <person name="Juca Ramos R.T."/>
            <person name="Andreote F.D."/>
            <person name="Carneiro A.R."/>
            <person name="Oliveira de Souza Lima A."/>
            <person name="Caracciolo Gomes de Sa P.H."/>
            <person name="Ribeiro Barbosa M.S."/>
            <person name="Araujo W.L."/>
            <person name="Silva A."/>
        </authorList>
    </citation>
    <scope>NUCLEOTIDE SEQUENCE [LARGE SCALE GENOMIC DNA]</scope>
    <source>
        <strain evidence="1 2">SR1.6/6</strain>
    </source>
</reference>
<evidence type="ECO:0000313" key="2">
    <source>
        <dbReference type="Proteomes" id="UP000012488"/>
    </source>
</evidence>
<dbReference type="AlphaFoldDB" id="A0A6B9FMA4"/>
<reference evidence="1 2" key="1">
    <citation type="journal article" date="2012" name="Genet. Mol. Biol.">
        <title>Analysis of 16S rRNA and mxaF genes revealing insights into Methylobacterium niche-specific plant association.</title>
        <authorList>
            <person name="Dourado M.N."/>
            <person name="Andreote F.D."/>
            <person name="Dini-Andreote F."/>
            <person name="Conti R."/>
            <person name="Araujo J.M."/>
            <person name="Araujo W.L."/>
        </authorList>
    </citation>
    <scope>NUCLEOTIDE SEQUENCE [LARGE SCALE GENOMIC DNA]</scope>
    <source>
        <strain evidence="1 2">SR1.6/6</strain>
    </source>
</reference>
<name>A0A6B9FMA4_9HYPH</name>
<organism evidence="1 2">
    <name type="scientific">Methylobacterium mesophilicum SR1.6/6</name>
    <dbReference type="NCBI Taxonomy" id="908290"/>
    <lineage>
        <taxon>Bacteria</taxon>
        <taxon>Pseudomonadati</taxon>
        <taxon>Pseudomonadota</taxon>
        <taxon>Alphaproteobacteria</taxon>
        <taxon>Hyphomicrobiales</taxon>
        <taxon>Methylobacteriaceae</taxon>
        <taxon>Methylobacterium</taxon>
    </lineage>
</organism>
<dbReference type="EMBL" id="CP043538">
    <property type="protein sequence ID" value="QGY03537.1"/>
    <property type="molecule type" value="Genomic_DNA"/>
</dbReference>
<dbReference type="Proteomes" id="UP000012488">
    <property type="component" value="Chromosome"/>
</dbReference>
<dbReference type="KEGG" id="mmes:MMSR116_17825"/>
<accession>A0A6B9FMA4</accession>